<dbReference type="Proteomes" id="UP001305779">
    <property type="component" value="Unassembled WGS sequence"/>
</dbReference>
<evidence type="ECO:0000313" key="1">
    <source>
        <dbReference type="EMBL" id="KAK4497963.1"/>
    </source>
</evidence>
<comment type="caution">
    <text evidence="1">The sequence shown here is derived from an EMBL/GenBank/DDBJ whole genome shotgun (WGS) entry which is preliminary data.</text>
</comment>
<evidence type="ECO:0000313" key="2">
    <source>
        <dbReference type="Proteomes" id="UP001305779"/>
    </source>
</evidence>
<keyword evidence="2" id="KW-1185">Reference proteome</keyword>
<sequence>MALFVKGQEADLELAATCLEAVIASTIRTSASKEEERLEYMRKKPGTRALSWFFSGAFEKHNIVLGQRFMRALVYCMVAEQGMKHLWEWMSIEDMRRFVQSWTLRDASHWRGNLLRYLVESAAHWANEDRPGLEEAMLIFSQAVDRHDPRREPVSLHAARIWLVRQLCVYDLKGVDPRIFDEFVVAAKVSHPEQPQADSAVALLRRWRTQGDQDMGLRVLLADESGNNGKHSVYCFVLRTAQALQSQQKLVEAKEVLNIGRQLLPSYFQGMTP</sequence>
<proteinExistence type="predicted"/>
<protein>
    <submittedName>
        <fullName evidence="1">Uncharacterized protein</fullName>
    </submittedName>
</protein>
<accession>A0ABR0E9L3</accession>
<gene>
    <name evidence="1" type="ORF">PRZ48_010619</name>
</gene>
<reference evidence="1 2" key="1">
    <citation type="journal article" date="2023" name="G3 (Bethesda)">
        <title>A chromosome-level genome assembly of Zasmidium syzygii isolated from banana leaves.</title>
        <authorList>
            <person name="van Westerhoven A.C."/>
            <person name="Mehrabi R."/>
            <person name="Talebi R."/>
            <person name="Steentjes M.B.F."/>
            <person name="Corcolon B."/>
            <person name="Chong P.A."/>
            <person name="Kema G.H.J."/>
            <person name="Seidl M.F."/>
        </authorList>
    </citation>
    <scope>NUCLEOTIDE SEQUENCE [LARGE SCALE GENOMIC DNA]</scope>
    <source>
        <strain evidence="1 2">P124</strain>
    </source>
</reference>
<dbReference type="EMBL" id="JAXOVC010000008">
    <property type="protein sequence ID" value="KAK4497963.1"/>
    <property type="molecule type" value="Genomic_DNA"/>
</dbReference>
<organism evidence="1 2">
    <name type="scientific">Zasmidium cellare</name>
    <name type="common">Wine cellar mold</name>
    <name type="synonym">Racodium cellare</name>
    <dbReference type="NCBI Taxonomy" id="395010"/>
    <lineage>
        <taxon>Eukaryota</taxon>
        <taxon>Fungi</taxon>
        <taxon>Dikarya</taxon>
        <taxon>Ascomycota</taxon>
        <taxon>Pezizomycotina</taxon>
        <taxon>Dothideomycetes</taxon>
        <taxon>Dothideomycetidae</taxon>
        <taxon>Mycosphaerellales</taxon>
        <taxon>Mycosphaerellaceae</taxon>
        <taxon>Zasmidium</taxon>
    </lineage>
</organism>
<name>A0ABR0E9L3_ZASCE</name>